<dbReference type="EMBL" id="JACRTE010000018">
    <property type="protein sequence ID" value="MBC8597254.1"/>
    <property type="molecule type" value="Genomic_DNA"/>
</dbReference>
<evidence type="ECO:0000313" key="3">
    <source>
        <dbReference type="Proteomes" id="UP000647416"/>
    </source>
</evidence>
<proteinExistence type="predicted"/>
<name>A0A926ITC0_9FIRM</name>
<dbReference type="RefSeq" id="WP_262432567.1">
    <property type="nucleotide sequence ID" value="NZ_JACRTE010000018.1"/>
</dbReference>
<reference evidence="2" key="1">
    <citation type="submission" date="2020-08" db="EMBL/GenBank/DDBJ databases">
        <title>Genome public.</title>
        <authorList>
            <person name="Liu C."/>
            <person name="Sun Q."/>
        </authorList>
    </citation>
    <scope>NUCLEOTIDE SEQUENCE</scope>
    <source>
        <strain evidence="2">NSJ-50</strain>
    </source>
</reference>
<feature type="domain" description="DUF2344" evidence="1">
    <location>
        <begin position="3"/>
        <end position="183"/>
    </location>
</feature>
<dbReference type="AlphaFoldDB" id="A0A926ITC0"/>
<sequence length="218" mass="24758">MNKYRLKYRKTDDARFISHLDFVRTITRTFRRANLPVKYSQGFNPHMIMTVALPISVGVISDAEYMEIEFTEDVPCGEIVSRLNENIPLGLIITDARKVSETDTPLSKIAYAKYLVNVEHRGNCDIEKIMQNETLEVDKKTKKGITLTNIKPMISSVGLISDNDGNAEYEMVLSAGNVQNLKPETVISAFEKYSDGYKADFISITRTEMYFDGFKSVM</sequence>
<dbReference type="InterPro" id="IPR018768">
    <property type="entry name" value="DUF2344"/>
</dbReference>
<comment type="caution">
    <text evidence="2">The sequence shown here is derived from an EMBL/GenBank/DDBJ whole genome shotgun (WGS) entry which is preliminary data.</text>
</comment>
<accession>A0A926ITC0</accession>
<gene>
    <name evidence="2" type="ORF">H8706_10320</name>
</gene>
<dbReference type="NCBIfam" id="TIGR03936">
    <property type="entry name" value="sam_1_link_chp"/>
    <property type="match status" value="1"/>
</dbReference>
<keyword evidence="3" id="KW-1185">Reference proteome</keyword>
<dbReference type="Proteomes" id="UP000647416">
    <property type="component" value="Unassembled WGS sequence"/>
</dbReference>
<evidence type="ECO:0000313" key="2">
    <source>
        <dbReference type="EMBL" id="MBC8597254.1"/>
    </source>
</evidence>
<organism evidence="2 3">
    <name type="scientific">Qingrenia yutianensis</name>
    <dbReference type="NCBI Taxonomy" id="2763676"/>
    <lineage>
        <taxon>Bacteria</taxon>
        <taxon>Bacillati</taxon>
        <taxon>Bacillota</taxon>
        <taxon>Clostridia</taxon>
        <taxon>Eubacteriales</taxon>
        <taxon>Oscillospiraceae</taxon>
        <taxon>Qingrenia</taxon>
    </lineage>
</organism>
<evidence type="ECO:0000259" key="1">
    <source>
        <dbReference type="Pfam" id="PF10105"/>
    </source>
</evidence>
<dbReference type="Pfam" id="PF10105">
    <property type="entry name" value="DUF2344"/>
    <property type="match status" value="1"/>
</dbReference>
<protein>
    <submittedName>
        <fullName evidence="2">DUF2344 domain-containing protein</fullName>
    </submittedName>
</protein>